<keyword evidence="2" id="KW-0472">Membrane</keyword>
<dbReference type="EMBL" id="JBHSHC010000016">
    <property type="protein sequence ID" value="MFC4766372.1"/>
    <property type="molecule type" value="Genomic_DNA"/>
</dbReference>
<feature type="domain" description="Cytoskeleton protein RodZ-like C-terminal" evidence="3">
    <location>
        <begin position="203"/>
        <end position="261"/>
    </location>
</feature>
<feature type="compositionally biased region" description="Low complexity" evidence="1">
    <location>
        <begin position="151"/>
        <end position="164"/>
    </location>
</feature>
<feature type="region of interest" description="Disordered" evidence="1">
    <location>
        <begin position="141"/>
        <end position="187"/>
    </location>
</feature>
<proteinExistence type="predicted"/>
<dbReference type="RefSeq" id="WP_380024209.1">
    <property type="nucleotide sequence ID" value="NZ_JBHSHC010000016.1"/>
</dbReference>
<keyword evidence="2" id="KW-1133">Transmembrane helix</keyword>
<keyword evidence="5" id="KW-1185">Reference proteome</keyword>
<feature type="compositionally biased region" description="Basic and acidic residues" evidence="1">
    <location>
        <begin position="84"/>
        <end position="100"/>
    </location>
</feature>
<keyword evidence="2" id="KW-0812">Transmembrane</keyword>
<reference evidence="5" key="1">
    <citation type="journal article" date="2019" name="Int. J. Syst. Evol. Microbiol.">
        <title>The Global Catalogue of Microorganisms (GCM) 10K type strain sequencing project: providing services to taxonomists for standard genome sequencing and annotation.</title>
        <authorList>
            <consortium name="The Broad Institute Genomics Platform"/>
            <consortium name="The Broad Institute Genome Sequencing Center for Infectious Disease"/>
            <person name="Wu L."/>
            <person name="Ma J."/>
        </authorList>
    </citation>
    <scope>NUCLEOTIDE SEQUENCE [LARGE SCALE GENOMIC DNA]</scope>
    <source>
        <strain evidence="5">WYCCWR 12678</strain>
    </source>
</reference>
<dbReference type="Proteomes" id="UP001596002">
    <property type="component" value="Unassembled WGS sequence"/>
</dbReference>
<evidence type="ECO:0000256" key="1">
    <source>
        <dbReference type="SAM" id="MobiDB-lite"/>
    </source>
</evidence>
<gene>
    <name evidence="4" type="ORF">ACFO8Q_03040</name>
</gene>
<dbReference type="SUPFAM" id="SSF47413">
    <property type="entry name" value="lambda repressor-like DNA-binding domains"/>
    <property type="match status" value="1"/>
</dbReference>
<sequence>MKELGSILRTARESKGLTLDEIQERTKIRKRYLEAIEEGELSILPGLVYARGFIRNYAEQVGLDGQALLQEHGLSEDSPAAAPERAKPVPKEAEKKEKPQPKIASPDLGEGNRIFPQVAMAVAVIGLLGVGLWYLTNREASPQTPAPQAPQAPQQTTPPAQQPAVPTPPPQPKPAEPLKAETKGNGKSVYKVEGDKIKLELQTANGDCWLEIVVDGERKFYKVAAKGTTLTFEGTKEVLVVSGNSPALTVKVNDLPVELEQVNGPYQFLFQKK</sequence>
<feature type="transmembrane region" description="Helical" evidence="2">
    <location>
        <begin position="114"/>
        <end position="135"/>
    </location>
</feature>
<dbReference type="InterPro" id="IPR001387">
    <property type="entry name" value="Cro/C1-type_HTH"/>
</dbReference>
<dbReference type="InterPro" id="IPR010982">
    <property type="entry name" value="Lambda_DNA-bd_dom_sf"/>
</dbReference>
<comment type="caution">
    <text evidence="4">The sequence shown here is derived from an EMBL/GenBank/DDBJ whole genome shotgun (WGS) entry which is preliminary data.</text>
</comment>
<evidence type="ECO:0000313" key="4">
    <source>
        <dbReference type="EMBL" id="MFC4766372.1"/>
    </source>
</evidence>
<accession>A0ABV9PZ96</accession>
<dbReference type="CDD" id="cd00093">
    <property type="entry name" value="HTH_XRE"/>
    <property type="match status" value="1"/>
</dbReference>
<organism evidence="4 5">
    <name type="scientific">Effusibacillus consociatus</name>
    <dbReference type="NCBI Taxonomy" id="1117041"/>
    <lineage>
        <taxon>Bacteria</taxon>
        <taxon>Bacillati</taxon>
        <taxon>Bacillota</taxon>
        <taxon>Bacilli</taxon>
        <taxon>Bacillales</taxon>
        <taxon>Alicyclobacillaceae</taxon>
        <taxon>Effusibacillus</taxon>
    </lineage>
</organism>
<feature type="compositionally biased region" description="Pro residues" evidence="1">
    <location>
        <begin position="165"/>
        <end position="175"/>
    </location>
</feature>
<dbReference type="Gene3D" id="1.10.260.40">
    <property type="entry name" value="lambda repressor-like DNA-binding domains"/>
    <property type="match status" value="1"/>
</dbReference>
<evidence type="ECO:0000259" key="3">
    <source>
        <dbReference type="Pfam" id="PF13464"/>
    </source>
</evidence>
<feature type="region of interest" description="Disordered" evidence="1">
    <location>
        <begin position="74"/>
        <end position="109"/>
    </location>
</feature>
<dbReference type="Pfam" id="PF13464">
    <property type="entry name" value="RodZ_C"/>
    <property type="match status" value="1"/>
</dbReference>
<feature type="compositionally biased region" description="Basic and acidic residues" evidence="1">
    <location>
        <begin position="176"/>
        <end position="187"/>
    </location>
</feature>
<dbReference type="InterPro" id="IPR050400">
    <property type="entry name" value="Bact_Cytoskel_RodZ"/>
</dbReference>
<dbReference type="PANTHER" id="PTHR34475:SF1">
    <property type="entry name" value="CYTOSKELETON PROTEIN RODZ"/>
    <property type="match status" value="1"/>
</dbReference>
<name>A0ABV9PZ96_9BACL</name>
<dbReference type="PANTHER" id="PTHR34475">
    <property type="match status" value="1"/>
</dbReference>
<evidence type="ECO:0000256" key="2">
    <source>
        <dbReference type="SAM" id="Phobius"/>
    </source>
</evidence>
<evidence type="ECO:0000313" key="5">
    <source>
        <dbReference type="Proteomes" id="UP001596002"/>
    </source>
</evidence>
<dbReference type="Pfam" id="PF13413">
    <property type="entry name" value="HTH_25"/>
    <property type="match status" value="1"/>
</dbReference>
<dbReference type="InterPro" id="IPR025194">
    <property type="entry name" value="RodZ-like_C"/>
</dbReference>
<protein>
    <submittedName>
        <fullName evidence="4">Helix-turn-helix domain-containing protein</fullName>
    </submittedName>
</protein>